<sequence>MSPAAHCAISAVSHQGLTVTTPDGEPATLAIVDKDGKVIEAGPSVARQAWEVAIESYRNFLKGEGYLRVHSKPPESTKQ</sequence>
<organism evidence="1 2">
    <name type="scientific">Paraburkholderia fungorum</name>
    <dbReference type="NCBI Taxonomy" id="134537"/>
    <lineage>
        <taxon>Bacteria</taxon>
        <taxon>Pseudomonadati</taxon>
        <taxon>Pseudomonadota</taxon>
        <taxon>Betaproteobacteria</taxon>
        <taxon>Burkholderiales</taxon>
        <taxon>Burkholderiaceae</taxon>
        <taxon>Paraburkholderia</taxon>
    </lineage>
</organism>
<evidence type="ECO:0000313" key="1">
    <source>
        <dbReference type="EMBL" id="MDT8841030.1"/>
    </source>
</evidence>
<dbReference type="AlphaFoldDB" id="A0AAP5QC94"/>
<accession>A0AAP5QC94</accession>
<protein>
    <submittedName>
        <fullName evidence="1">Uncharacterized protein</fullName>
    </submittedName>
</protein>
<proteinExistence type="predicted"/>
<dbReference type="EMBL" id="JANSLM010000011">
    <property type="protein sequence ID" value="MDT8841030.1"/>
    <property type="molecule type" value="Genomic_DNA"/>
</dbReference>
<dbReference type="Proteomes" id="UP001246473">
    <property type="component" value="Unassembled WGS sequence"/>
</dbReference>
<comment type="caution">
    <text evidence="1">The sequence shown here is derived from an EMBL/GenBank/DDBJ whole genome shotgun (WGS) entry which is preliminary data.</text>
</comment>
<name>A0AAP5QC94_9BURK</name>
<gene>
    <name evidence="1" type="ORF">ParKJ_26730</name>
</gene>
<evidence type="ECO:0000313" key="2">
    <source>
        <dbReference type="Proteomes" id="UP001246473"/>
    </source>
</evidence>
<reference evidence="1" key="1">
    <citation type="submission" date="2022-08" db="EMBL/GenBank/DDBJ databases">
        <authorList>
            <person name="Kim S.-J."/>
        </authorList>
    </citation>
    <scope>NUCLEOTIDE SEQUENCE</scope>
    <source>
        <strain evidence="1">KJ</strain>
    </source>
</reference>